<reference evidence="1 2" key="1">
    <citation type="submission" date="2019-08" db="EMBL/GenBank/DDBJ databases">
        <title>The genome of the soybean aphid Biotype 1, its phylome, world population structure and adaptation to the North American continent.</title>
        <authorList>
            <person name="Giordano R."/>
            <person name="Donthu R.K."/>
            <person name="Hernandez A.G."/>
            <person name="Wright C.L."/>
            <person name="Zimin A.V."/>
        </authorList>
    </citation>
    <scope>NUCLEOTIDE SEQUENCE [LARGE SCALE GENOMIC DNA]</scope>
    <source>
        <tissue evidence="1">Whole aphids</tissue>
    </source>
</reference>
<proteinExistence type="predicted"/>
<name>A0A6G0T816_APHGL</name>
<feature type="non-terminal residue" evidence="1">
    <location>
        <position position="1"/>
    </location>
</feature>
<evidence type="ECO:0000313" key="1">
    <source>
        <dbReference type="EMBL" id="KAE9527289.1"/>
    </source>
</evidence>
<accession>A0A6G0T816</accession>
<dbReference type="AlphaFoldDB" id="A0A6G0T816"/>
<comment type="caution">
    <text evidence="1">The sequence shown here is derived from an EMBL/GenBank/DDBJ whole genome shotgun (WGS) entry which is preliminary data.</text>
</comment>
<sequence>VHGKFLNDKFKNTYINVWKYLISICEKQSLIFEIKILHIDFEISAIEAVKEVFPAVQIKTCRFHLGQAWWCKINGKSKLRTAYNEKNNDLQIWLKSFFGPSFIAPDDVEDAFVEFISVCPNISVGRLFSDYVLETYIEPGCLFPPILWAETPSSNPRTTNGAESFHSTYNAQLNSAHPPIFVVIATLMETQAETVIKLLTISKGIIKPKLNEESRKIENLKNEHKHYVNNKTPENLLKYLAIVGNRYRGFKI</sequence>
<protein>
    <recommendedName>
        <fullName evidence="3">MULE transposase domain-containing protein</fullName>
    </recommendedName>
</protein>
<gene>
    <name evidence="1" type="ORF">AGLY_012987</name>
</gene>
<evidence type="ECO:0008006" key="3">
    <source>
        <dbReference type="Google" id="ProtNLM"/>
    </source>
</evidence>
<evidence type="ECO:0000313" key="2">
    <source>
        <dbReference type="Proteomes" id="UP000475862"/>
    </source>
</evidence>
<keyword evidence="2" id="KW-1185">Reference proteome</keyword>
<organism evidence="1 2">
    <name type="scientific">Aphis glycines</name>
    <name type="common">Soybean aphid</name>
    <dbReference type="NCBI Taxonomy" id="307491"/>
    <lineage>
        <taxon>Eukaryota</taxon>
        <taxon>Metazoa</taxon>
        <taxon>Ecdysozoa</taxon>
        <taxon>Arthropoda</taxon>
        <taxon>Hexapoda</taxon>
        <taxon>Insecta</taxon>
        <taxon>Pterygota</taxon>
        <taxon>Neoptera</taxon>
        <taxon>Paraneoptera</taxon>
        <taxon>Hemiptera</taxon>
        <taxon>Sternorrhyncha</taxon>
        <taxon>Aphidomorpha</taxon>
        <taxon>Aphidoidea</taxon>
        <taxon>Aphididae</taxon>
        <taxon>Aphidini</taxon>
        <taxon>Aphis</taxon>
        <taxon>Aphis</taxon>
    </lineage>
</organism>
<dbReference type="OrthoDB" id="6608775at2759"/>
<dbReference type="Proteomes" id="UP000475862">
    <property type="component" value="Unassembled WGS sequence"/>
</dbReference>
<dbReference type="EMBL" id="VYZN01000053">
    <property type="protein sequence ID" value="KAE9527289.1"/>
    <property type="molecule type" value="Genomic_DNA"/>
</dbReference>